<evidence type="ECO:0000313" key="3">
    <source>
        <dbReference type="Proteomes" id="UP000471166"/>
    </source>
</evidence>
<evidence type="ECO:0000313" key="2">
    <source>
        <dbReference type="EMBL" id="NEW35466.1"/>
    </source>
</evidence>
<gene>
    <name evidence="2" type="ORF">GV791_23270</name>
</gene>
<dbReference type="Pfam" id="PF00881">
    <property type="entry name" value="Nitroreductase"/>
    <property type="match status" value="1"/>
</dbReference>
<organism evidence="2 3">
    <name type="scientific">Nocardia cyriacigeorgica</name>
    <dbReference type="NCBI Taxonomy" id="135487"/>
    <lineage>
        <taxon>Bacteria</taxon>
        <taxon>Bacillati</taxon>
        <taxon>Actinomycetota</taxon>
        <taxon>Actinomycetes</taxon>
        <taxon>Mycobacteriales</taxon>
        <taxon>Nocardiaceae</taxon>
        <taxon>Nocardia</taxon>
    </lineage>
</organism>
<dbReference type="AlphaFoldDB" id="A0A6P1CVT8"/>
<dbReference type="Proteomes" id="UP000471166">
    <property type="component" value="Unassembled WGS sequence"/>
</dbReference>
<dbReference type="Gene3D" id="3.40.109.10">
    <property type="entry name" value="NADH Oxidase"/>
    <property type="match status" value="2"/>
</dbReference>
<accession>A0A6P1CVT8</accession>
<dbReference type="SUPFAM" id="SSF55469">
    <property type="entry name" value="FMN-dependent nitroreductase-like"/>
    <property type="match status" value="1"/>
</dbReference>
<protein>
    <recommendedName>
        <fullName evidence="1">Nitroreductase domain-containing protein</fullName>
    </recommendedName>
</protein>
<sequence>MVSPSALAARPMRWTDLVSARPPQIHRIGPVTSPIAAAVAQLEGVLGRPGGSAARLVPSAGAIYPYEILLTTADHGVFASVDLARRQVLIRHGDEYRSADGEFGFLLVGRPWLSMRKYGSRGYLYHLIDSGHALLNLALLDTTGAAAGLSHIHTASLHDALAVGHLVTGHSVPDPLPRWRMVVTADTTVQTGRTAYEEWANRLIPEGPSRPVLVDNVADRAWALRRLLPARRSTRAFGPGPTPGLADTLHDGFDWAAMVLSHFRLPMPKTHIVDPDRARQALSDDELLAGLGGQEHLRHAGAFVVIGAPASPSEHIDDERKKLMLAAGVLGQALYLAATEHGVAVTGVGGIDPAYWRRFLSAGAQPLYLVALGTAADDAIGKVDALSQGSHE</sequence>
<dbReference type="InterPro" id="IPR000415">
    <property type="entry name" value="Nitroreductase-like"/>
</dbReference>
<feature type="domain" description="Nitroreductase" evidence="1">
    <location>
        <begin position="283"/>
        <end position="373"/>
    </location>
</feature>
<dbReference type="GO" id="GO:0016491">
    <property type="term" value="F:oxidoreductase activity"/>
    <property type="evidence" value="ECO:0007669"/>
    <property type="project" value="InterPro"/>
</dbReference>
<dbReference type="EMBL" id="JAAGVB010000045">
    <property type="protein sequence ID" value="NEW35466.1"/>
    <property type="molecule type" value="Genomic_DNA"/>
</dbReference>
<reference evidence="2 3" key="1">
    <citation type="submission" date="2020-01" db="EMBL/GenBank/DDBJ databases">
        <title>Genetics and antimicrobial susceptibilities of Nocardia species isolated from the soil; a comparison with species isolated from humans.</title>
        <authorList>
            <person name="Carrasco G."/>
            <person name="Monzon S."/>
            <person name="Sansegundo M."/>
            <person name="Garcia E."/>
            <person name="Garrido N."/>
            <person name="Medina M.J."/>
            <person name="Villalon P."/>
            <person name="Ramirez-Arocha A.C."/>
            <person name="Jimenez P."/>
            <person name="Cuesta I."/>
            <person name="Valdezate S."/>
        </authorList>
    </citation>
    <scope>NUCLEOTIDE SEQUENCE [LARGE SCALE GENOMIC DNA]</scope>
    <source>
        <strain evidence="2 3">CNM20110626</strain>
    </source>
</reference>
<dbReference type="InterPro" id="IPR029479">
    <property type="entry name" value="Nitroreductase"/>
</dbReference>
<name>A0A6P1CVT8_9NOCA</name>
<proteinExistence type="predicted"/>
<evidence type="ECO:0000259" key="1">
    <source>
        <dbReference type="Pfam" id="PF00881"/>
    </source>
</evidence>
<comment type="caution">
    <text evidence="2">The sequence shown here is derived from an EMBL/GenBank/DDBJ whole genome shotgun (WGS) entry which is preliminary data.</text>
</comment>